<evidence type="ECO:0000313" key="2">
    <source>
        <dbReference type="EMBL" id="ANW95397.1"/>
    </source>
</evidence>
<keyword evidence="1" id="KW-1133">Transmembrane helix</keyword>
<proteinExistence type="predicted"/>
<evidence type="ECO:0000313" key="3">
    <source>
        <dbReference type="Proteomes" id="UP000092967"/>
    </source>
</evidence>
<feature type="transmembrane region" description="Helical" evidence="1">
    <location>
        <begin position="65"/>
        <end position="83"/>
    </location>
</feature>
<keyword evidence="3" id="KW-1185">Reference proteome</keyword>
<feature type="transmembrane region" description="Helical" evidence="1">
    <location>
        <begin position="95"/>
        <end position="113"/>
    </location>
</feature>
<dbReference type="OrthoDB" id="793644at2"/>
<organism evidence="2 3">
    <name type="scientific">Wenyingzhuangia fucanilytica</name>
    <dbReference type="NCBI Taxonomy" id="1790137"/>
    <lineage>
        <taxon>Bacteria</taxon>
        <taxon>Pseudomonadati</taxon>
        <taxon>Bacteroidota</taxon>
        <taxon>Flavobacteriia</taxon>
        <taxon>Flavobacteriales</taxon>
        <taxon>Flavobacteriaceae</taxon>
        <taxon>Wenyingzhuangia</taxon>
    </lineage>
</organism>
<keyword evidence="1" id="KW-0472">Membrane</keyword>
<dbReference type="RefSeq" id="WP_068824492.1">
    <property type="nucleotide sequence ID" value="NZ_CP014224.1"/>
</dbReference>
<feature type="transmembrane region" description="Helical" evidence="1">
    <location>
        <begin position="179"/>
        <end position="198"/>
    </location>
</feature>
<name>A0A1B1Y3S6_9FLAO</name>
<dbReference type="KEGG" id="wfu:AXE80_03490"/>
<feature type="transmembrane region" description="Helical" evidence="1">
    <location>
        <begin position="12"/>
        <end position="30"/>
    </location>
</feature>
<sequence>MSENEDKTLINFFLWFFGIFAVWMLGYIIIKAFNHNELSVFNMIIPITIGVTYENLKISNNWKHTTLKIFAALVVSLMAFIETENHEDFSFSDNIHEWSYAFIFLLVTASVIYHKDSVIPKITEGIILLQSISFVYWIINIYKENIFNQYVLIALIVPFFLFSIFHAFSYKKFSQNNKLILSVWSSFIMLIFSIKTMMKTINNESYLDTSFEGVLINYLIYFILGVSLVYIFKNAEMFIGYIPNKDNGYDNYSEKVNRLNKKHIARFTEIQVNKSDSLLAILFLSVIYSLNYVYNFIDSETLIWLCFILFPYILNLKNYLIQKR</sequence>
<feature type="transmembrane region" description="Helical" evidence="1">
    <location>
        <begin position="278"/>
        <end position="296"/>
    </location>
</feature>
<feature type="transmembrane region" description="Helical" evidence="1">
    <location>
        <begin position="302"/>
        <end position="320"/>
    </location>
</feature>
<keyword evidence="1" id="KW-0812">Transmembrane</keyword>
<reference evidence="2 3" key="1">
    <citation type="submission" date="2016-02" db="EMBL/GenBank/DDBJ databases">
        <authorList>
            <person name="Wen L."/>
            <person name="He K."/>
            <person name="Yang H."/>
        </authorList>
    </citation>
    <scope>NUCLEOTIDE SEQUENCE [LARGE SCALE GENOMIC DNA]</scope>
    <source>
        <strain evidence="2 3">CZ1127</strain>
    </source>
</reference>
<feature type="transmembrane region" description="Helical" evidence="1">
    <location>
        <begin position="210"/>
        <end position="232"/>
    </location>
</feature>
<accession>A0A1B1Y3S6</accession>
<evidence type="ECO:0000256" key="1">
    <source>
        <dbReference type="SAM" id="Phobius"/>
    </source>
</evidence>
<dbReference type="Proteomes" id="UP000092967">
    <property type="component" value="Chromosome"/>
</dbReference>
<feature type="transmembrane region" description="Helical" evidence="1">
    <location>
        <begin position="148"/>
        <end position="167"/>
    </location>
</feature>
<dbReference type="AlphaFoldDB" id="A0A1B1Y3S6"/>
<feature type="transmembrane region" description="Helical" evidence="1">
    <location>
        <begin position="125"/>
        <end position="142"/>
    </location>
</feature>
<dbReference type="STRING" id="1790137.AXE80_03490"/>
<feature type="transmembrane region" description="Helical" evidence="1">
    <location>
        <begin position="36"/>
        <end position="53"/>
    </location>
</feature>
<protein>
    <submittedName>
        <fullName evidence="2">Uncharacterized protein</fullName>
    </submittedName>
</protein>
<dbReference type="EMBL" id="CP014224">
    <property type="protein sequence ID" value="ANW95397.1"/>
    <property type="molecule type" value="Genomic_DNA"/>
</dbReference>
<gene>
    <name evidence="2" type="ORF">AXE80_03490</name>
</gene>